<gene>
    <name evidence="2" type="ORF">HYQ45_009985</name>
</gene>
<sequence>MARSSISPVDCSAADGLTSLLAATSYLDPQTFAQQSAQTDHEQPLPHNTAKDGLLDKSIPGGSTAGASSASAGGLSFPSSSKLGK</sequence>
<feature type="region of interest" description="Disordered" evidence="1">
    <location>
        <begin position="32"/>
        <end position="85"/>
    </location>
</feature>
<feature type="compositionally biased region" description="Low complexity" evidence="1">
    <location>
        <begin position="61"/>
        <end position="85"/>
    </location>
</feature>
<accession>A0A8I2ZH33</accession>
<proteinExistence type="predicted"/>
<dbReference type="OrthoDB" id="3555317at2759"/>
<evidence type="ECO:0000313" key="3">
    <source>
        <dbReference type="Proteomes" id="UP000689129"/>
    </source>
</evidence>
<evidence type="ECO:0000313" key="2">
    <source>
        <dbReference type="EMBL" id="KAG7131399.1"/>
    </source>
</evidence>
<name>A0A8I2ZH33_VERLO</name>
<protein>
    <submittedName>
        <fullName evidence="2">Uncharacterized protein</fullName>
    </submittedName>
</protein>
<feature type="compositionally biased region" description="Basic and acidic residues" evidence="1">
    <location>
        <begin position="39"/>
        <end position="55"/>
    </location>
</feature>
<reference evidence="2" key="1">
    <citation type="journal article" date="2021" name="Mol. Plant Pathol.">
        <title>A 20-kb lineage-specific genomic region tames virulence in pathogenic amphidiploid Verticillium longisporum.</title>
        <authorList>
            <person name="Harting R."/>
            <person name="Starke J."/>
            <person name="Kusch H."/>
            <person name="Poggeler S."/>
            <person name="Maurus I."/>
            <person name="Schluter R."/>
            <person name="Landesfeind M."/>
            <person name="Bulla I."/>
            <person name="Nowrousian M."/>
            <person name="de Jonge R."/>
            <person name="Stahlhut G."/>
            <person name="Hoff K.J."/>
            <person name="Asshauer K.P."/>
            <person name="Thurmer A."/>
            <person name="Stanke M."/>
            <person name="Daniel R."/>
            <person name="Morgenstern B."/>
            <person name="Thomma B.P.H.J."/>
            <person name="Kronstad J.W."/>
            <person name="Braus-Stromeyer S.A."/>
            <person name="Braus G.H."/>
        </authorList>
    </citation>
    <scope>NUCLEOTIDE SEQUENCE</scope>
    <source>
        <strain evidence="2">Vl32</strain>
    </source>
</reference>
<dbReference type="EMBL" id="JAEMWZ010000205">
    <property type="protein sequence ID" value="KAG7131399.1"/>
    <property type="molecule type" value="Genomic_DNA"/>
</dbReference>
<dbReference type="AlphaFoldDB" id="A0A8I2ZH33"/>
<dbReference type="Proteomes" id="UP000689129">
    <property type="component" value="Unassembled WGS sequence"/>
</dbReference>
<evidence type="ECO:0000256" key="1">
    <source>
        <dbReference type="SAM" id="MobiDB-lite"/>
    </source>
</evidence>
<comment type="caution">
    <text evidence="2">The sequence shown here is derived from an EMBL/GenBank/DDBJ whole genome shotgun (WGS) entry which is preliminary data.</text>
</comment>
<organism evidence="2 3">
    <name type="scientific">Verticillium longisporum</name>
    <name type="common">Verticillium dahliae var. longisporum</name>
    <dbReference type="NCBI Taxonomy" id="100787"/>
    <lineage>
        <taxon>Eukaryota</taxon>
        <taxon>Fungi</taxon>
        <taxon>Dikarya</taxon>
        <taxon>Ascomycota</taxon>
        <taxon>Pezizomycotina</taxon>
        <taxon>Sordariomycetes</taxon>
        <taxon>Hypocreomycetidae</taxon>
        <taxon>Glomerellales</taxon>
        <taxon>Plectosphaerellaceae</taxon>
        <taxon>Verticillium</taxon>
    </lineage>
</organism>